<feature type="region of interest" description="Disordered" evidence="1">
    <location>
        <begin position="65"/>
        <end position="95"/>
    </location>
</feature>
<reference evidence="2 3" key="1">
    <citation type="journal article" date="2022" name="Nat. Plants">
        <title>Genomes of leafy and leafless Platanthera orchids illuminate the evolution of mycoheterotrophy.</title>
        <authorList>
            <person name="Li M.H."/>
            <person name="Liu K.W."/>
            <person name="Li Z."/>
            <person name="Lu H.C."/>
            <person name="Ye Q.L."/>
            <person name="Zhang D."/>
            <person name="Wang J.Y."/>
            <person name="Li Y.F."/>
            <person name="Zhong Z.M."/>
            <person name="Liu X."/>
            <person name="Yu X."/>
            <person name="Liu D.K."/>
            <person name="Tu X.D."/>
            <person name="Liu B."/>
            <person name="Hao Y."/>
            <person name="Liao X.Y."/>
            <person name="Jiang Y.T."/>
            <person name="Sun W.H."/>
            <person name="Chen J."/>
            <person name="Chen Y.Q."/>
            <person name="Ai Y."/>
            <person name="Zhai J.W."/>
            <person name="Wu S.S."/>
            <person name="Zhou Z."/>
            <person name="Hsiao Y.Y."/>
            <person name="Wu W.L."/>
            <person name="Chen Y.Y."/>
            <person name="Lin Y.F."/>
            <person name="Hsu J.L."/>
            <person name="Li C.Y."/>
            <person name="Wang Z.W."/>
            <person name="Zhao X."/>
            <person name="Zhong W.Y."/>
            <person name="Ma X.K."/>
            <person name="Ma L."/>
            <person name="Huang J."/>
            <person name="Chen G.Z."/>
            <person name="Huang M.Z."/>
            <person name="Huang L."/>
            <person name="Peng D.H."/>
            <person name="Luo Y.B."/>
            <person name="Zou S.Q."/>
            <person name="Chen S.P."/>
            <person name="Lan S."/>
            <person name="Tsai W.C."/>
            <person name="Van de Peer Y."/>
            <person name="Liu Z.J."/>
        </authorList>
    </citation>
    <scope>NUCLEOTIDE SEQUENCE [LARGE SCALE GENOMIC DNA]</scope>
    <source>
        <strain evidence="2">Lor287</strain>
    </source>
</reference>
<feature type="region of interest" description="Disordered" evidence="1">
    <location>
        <begin position="1"/>
        <end position="21"/>
    </location>
</feature>
<evidence type="ECO:0000256" key="1">
    <source>
        <dbReference type="SAM" id="MobiDB-lite"/>
    </source>
</evidence>
<accession>A0AAP0BBF5</accession>
<evidence type="ECO:0000313" key="2">
    <source>
        <dbReference type="EMBL" id="KAK8934701.1"/>
    </source>
</evidence>
<proteinExistence type="predicted"/>
<protein>
    <submittedName>
        <fullName evidence="2">Uncharacterized protein</fullName>
    </submittedName>
</protein>
<dbReference type="AlphaFoldDB" id="A0AAP0BBF5"/>
<dbReference type="Pfam" id="PF05911">
    <property type="entry name" value="FPP"/>
    <property type="match status" value="1"/>
</dbReference>
<comment type="caution">
    <text evidence="2">The sequence shown here is derived from an EMBL/GenBank/DDBJ whole genome shotgun (WGS) entry which is preliminary data.</text>
</comment>
<dbReference type="InterPro" id="IPR008587">
    <property type="entry name" value="FPP_plant"/>
</dbReference>
<gene>
    <name evidence="2" type="ORF">KSP39_PZI014325</name>
</gene>
<keyword evidence="3" id="KW-1185">Reference proteome</keyword>
<dbReference type="EMBL" id="JBBWWQ010000012">
    <property type="protein sequence ID" value="KAK8934701.1"/>
    <property type="molecule type" value="Genomic_DNA"/>
</dbReference>
<dbReference type="Proteomes" id="UP001418222">
    <property type="component" value="Unassembled WGS sequence"/>
</dbReference>
<organism evidence="2 3">
    <name type="scientific">Platanthera zijinensis</name>
    <dbReference type="NCBI Taxonomy" id="2320716"/>
    <lineage>
        <taxon>Eukaryota</taxon>
        <taxon>Viridiplantae</taxon>
        <taxon>Streptophyta</taxon>
        <taxon>Embryophyta</taxon>
        <taxon>Tracheophyta</taxon>
        <taxon>Spermatophyta</taxon>
        <taxon>Magnoliopsida</taxon>
        <taxon>Liliopsida</taxon>
        <taxon>Asparagales</taxon>
        <taxon>Orchidaceae</taxon>
        <taxon>Orchidoideae</taxon>
        <taxon>Orchideae</taxon>
        <taxon>Orchidinae</taxon>
        <taxon>Platanthera</taxon>
    </lineage>
</organism>
<sequence>MAESYKSLESRKEELEAEVGHLRSKSETLNYELQVERLSHQEEIVKYNELQVLIERKCSIGSFPSDTDYTKNHQAPAAGSPTTGRPVAGEPAAGGGVIRLAV</sequence>
<name>A0AAP0BBF5_9ASPA</name>
<evidence type="ECO:0000313" key="3">
    <source>
        <dbReference type="Proteomes" id="UP001418222"/>
    </source>
</evidence>